<dbReference type="InterPro" id="IPR036874">
    <property type="entry name" value="Carbonic_anhydrase_sf"/>
</dbReference>
<feature type="binding site" evidence="9">
    <location>
        <position position="115"/>
    </location>
    <ligand>
        <name>Zn(2+)</name>
        <dbReference type="ChEBI" id="CHEBI:29105"/>
    </ligand>
</feature>
<dbReference type="FunFam" id="3.40.1050.10:FF:000003">
    <property type="entry name" value="Carbonic anhydrase"/>
    <property type="match status" value="1"/>
</dbReference>
<evidence type="ECO:0000256" key="10">
    <source>
        <dbReference type="RuleBase" id="RU003956"/>
    </source>
</evidence>
<comment type="cofactor">
    <cofactor evidence="9">
        <name>Zn(2+)</name>
        <dbReference type="ChEBI" id="CHEBI:29105"/>
    </cofactor>
    <text evidence="9">Binds 1 zinc ion per subunit.</text>
</comment>
<evidence type="ECO:0000313" key="11">
    <source>
        <dbReference type="EMBL" id="OTG16518.1"/>
    </source>
</evidence>
<comment type="similarity">
    <text evidence="3 10">Belongs to the beta-class carbonic anhydrase family.</text>
</comment>
<dbReference type="PROSITE" id="PS00704">
    <property type="entry name" value="PROK_CO2_ANHYDRASE_1"/>
    <property type="match status" value="1"/>
</dbReference>
<evidence type="ECO:0000256" key="8">
    <source>
        <dbReference type="ARBA" id="ARBA00048348"/>
    </source>
</evidence>
<dbReference type="SMART" id="SM00947">
    <property type="entry name" value="Pro_CA"/>
    <property type="match status" value="1"/>
</dbReference>
<dbReference type="InParanoid" id="A0A251TZE1"/>
<dbReference type="Pfam" id="PF00484">
    <property type="entry name" value="Pro_CA"/>
    <property type="match status" value="1"/>
</dbReference>
<dbReference type="InterPro" id="IPR015892">
    <property type="entry name" value="Carbonic_anhydrase_CS"/>
</dbReference>
<keyword evidence="9" id="KW-0479">Metal-binding</keyword>
<reference evidence="12" key="1">
    <citation type="journal article" date="2017" name="Nature">
        <title>The sunflower genome provides insights into oil metabolism, flowering and Asterid evolution.</title>
        <authorList>
            <person name="Badouin H."/>
            <person name="Gouzy J."/>
            <person name="Grassa C.J."/>
            <person name="Murat F."/>
            <person name="Staton S.E."/>
            <person name="Cottret L."/>
            <person name="Lelandais-Briere C."/>
            <person name="Owens G.L."/>
            <person name="Carrere S."/>
            <person name="Mayjonade B."/>
            <person name="Legrand L."/>
            <person name="Gill N."/>
            <person name="Kane N.C."/>
            <person name="Bowers J.E."/>
            <person name="Hubner S."/>
            <person name="Bellec A."/>
            <person name="Berard A."/>
            <person name="Berges H."/>
            <person name="Blanchet N."/>
            <person name="Boniface M.C."/>
            <person name="Brunel D."/>
            <person name="Catrice O."/>
            <person name="Chaidir N."/>
            <person name="Claudel C."/>
            <person name="Donnadieu C."/>
            <person name="Faraut T."/>
            <person name="Fievet G."/>
            <person name="Helmstetter N."/>
            <person name="King M."/>
            <person name="Knapp S.J."/>
            <person name="Lai Z."/>
            <person name="Le Paslier M.C."/>
            <person name="Lippi Y."/>
            <person name="Lorenzon L."/>
            <person name="Mandel J.R."/>
            <person name="Marage G."/>
            <person name="Marchand G."/>
            <person name="Marquand E."/>
            <person name="Bret-Mestries E."/>
            <person name="Morien E."/>
            <person name="Nambeesan S."/>
            <person name="Nguyen T."/>
            <person name="Pegot-Espagnet P."/>
            <person name="Pouilly N."/>
            <person name="Raftis F."/>
            <person name="Sallet E."/>
            <person name="Schiex T."/>
            <person name="Thomas J."/>
            <person name="Vandecasteele C."/>
            <person name="Vares D."/>
            <person name="Vear F."/>
            <person name="Vautrin S."/>
            <person name="Crespi M."/>
            <person name="Mangin B."/>
            <person name="Burke J.M."/>
            <person name="Salse J."/>
            <person name="Munos S."/>
            <person name="Vincourt P."/>
            <person name="Rieseberg L.H."/>
            <person name="Langlade N.B."/>
        </authorList>
    </citation>
    <scope>NUCLEOTIDE SEQUENCE [LARGE SCALE GENOMIC DNA]</scope>
    <source>
        <strain evidence="12">cv. SF193</strain>
    </source>
</reference>
<dbReference type="Gene3D" id="3.40.1050.10">
    <property type="entry name" value="Carbonic anhydrase"/>
    <property type="match status" value="1"/>
</dbReference>
<feature type="binding site" evidence="9">
    <location>
        <position position="117"/>
    </location>
    <ligand>
        <name>Zn(2+)</name>
        <dbReference type="ChEBI" id="CHEBI:29105"/>
    </ligand>
</feature>
<evidence type="ECO:0000256" key="1">
    <source>
        <dbReference type="ARBA" id="ARBA00002904"/>
    </source>
</evidence>
<evidence type="ECO:0000256" key="7">
    <source>
        <dbReference type="ARBA" id="ARBA00023239"/>
    </source>
</evidence>
<comment type="subcellular location">
    <subcellularLocation>
        <location evidence="2">Cytoplasm</location>
    </subcellularLocation>
</comment>
<sequence>MDGDIAKFIELGKKLKKKNNILHKGIVFDFKLTKSPIYYTSCSLVSKSHTEVHISNIPHLRNIKNTLINMSTTFDPIQRINDGFEQFKINEFNKDPDYYRQLAQKQQPKFLMFACSDSRVSPTNILNLRPGEAFMARNIANLVPVSNKERYSDIGAIIEYAVETLNVEVILVIGHSRCGGIERLLALPDDETSYDFLDDWVSVAEPAKQRVIAENPDASGEELQTLVEKASVLDSLKNLLSYPYVQSGIEANTLQLLGGYYDFVRGNFQILETVTV</sequence>
<accession>A0A251TZE1</accession>
<evidence type="ECO:0000313" key="12">
    <source>
        <dbReference type="Proteomes" id="UP000215914"/>
    </source>
</evidence>
<dbReference type="GO" id="GO:0015976">
    <property type="term" value="P:carbon utilization"/>
    <property type="evidence" value="ECO:0007669"/>
    <property type="project" value="InterPro"/>
</dbReference>
<dbReference type="InterPro" id="IPR001765">
    <property type="entry name" value="Carbonic_anhydrase"/>
</dbReference>
<dbReference type="PANTHER" id="PTHR11002">
    <property type="entry name" value="CARBONIC ANHYDRASE"/>
    <property type="match status" value="1"/>
</dbReference>
<feature type="binding site" evidence="9">
    <location>
        <position position="175"/>
    </location>
    <ligand>
        <name>Zn(2+)</name>
        <dbReference type="ChEBI" id="CHEBI:29105"/>
    </ligand>
</feature>
<name>A0A251TZE1_HELAN</name>
<comment type="function">
    <text evidence="1 10">Reversible hydration of carbon dioxide.</text>
</comment>
<dbReference type="STRING" id="4232.A0A251TZE1"/>
<evidence type="ECO:0000256" key="2">
    <source>
        <dbReference type="ARBA" id="ARBA00004496"/>
    </source>
</evidence>
<keyword evidence="5" id="KW-0963">Cytoplasm</keyword>
<dbReference type="GO" id="GO:0004089">
    <property type="term" value="F:carbonate dehydratase activity"/>
    <property type="evidence" value="ECO:0007669"/>
    <property type="project" value="UniProtKB-UniRule"/>
</dbReference>
<feature type="binding site" evidence="9">
    <location>
        <position position="178"/>
    </location>
    <ligand>
        <name>Zn(2+)</name>
        <dbReference type="ChEBI" id="CHEBI:29105"/>
    </ligand>
</feature>
<comment type="catalytic activity">
    <reaction evidence="8 10">
        <text>hydrogencarbonate + H(+) = CO2 + H2O</text>
        <dbReference type="Rhea" id="RHEA:10748"/>
        <dbReference type="ChEBI" id="CHEBI:15377"/>
        <dbReference type="ChEBI" id="CHEBI:15378"/>
        <dbReference type="ChEBI" id="CHEBI:16526"/>
        <dbReference type="ChEBI" id="CHEBI:17544"/>
        <dbReference type="EC" id="4.2.1.1"/>
    </reaction>
</comment>
<dbReference type="AlphaFoldDB" id="A0A251TZE1"/>
<dbReference type="PROSITE" id="PS00705">
    <property type="entry name" value="PROK_CO2_ANHYDRASE_2"/>
    <property type="match status" value="1"/>
</dbReference>
<dbReference type="EMBL" id="CM007898">
    <property type="protein sequence ID" value="OTG16518.1"/>
    <property type="molecule type" value="Genomic_DNA"/>
</dbReference>
<evidence type="ECO:0000256" key="3">
    <source>
        <dbReference type="ARBA" id="ARBA00006217"/>
    </source>
</evidence>
<dbReference type="Proteomes" id="UP000215914">
    <property type="component" value="Chromosome 9"/>
</dbReference>
<keyword evidence="12" id="KW-1185">Reference proteome</keyword>
<dbReference type="GO" id="GO:0005737">
    <property type="term" value="C:cytoplasm"/>
    <property type="evidence" value="ECO:0007669"/>
    <property type="project" value="UniProtKB-SubCell"/>
</dbReference>
<evidence type="ECO:0000256" key="5">
    <source>
        <dbReference type="ARBA" id="ARBA00022490"/>
    </source>
</evidence>
<keyword evidence="6 9" id="KW-0862">Zinc</keyword>
<proteinExistence type="inferred from homology"/>
<keyword evidence="7 10" id="KW-0456">Lyase</keyword>
<evidence type="ECO:0000256" key="4">
    <source>
        <dbReference type="ARBA" id="ARBA00012925"/>
    </source>
</evidence>
<evidence type="ECO:0000256" key="6">
    <source>
        <dbReference type="ARBA" id="ARBA00022833"/>
    </source>
</evidence>
<gene>
    <name evidence="11" type="ORF">HannXRQ_Chr09g0272241</name>
</gene>
<dbReference type="SUPFAM" id="SSF53056">
    <property type="entry name" value="beta-carbonic anhydrase, cab"/>
    <property type="match status" value="1"/>
</dbReference>
<dbReference type="OMA" id="CGAIYEM"/>
<dbReference type="EC" id="4.2.1.1" evidence="4 10"/>
<protein>
    <recommendedName>
        <fullName evidence="4 10">Carbonic anhydrase</fullName>
        <ecNumber evidence="4 10">4.2.1.1</ecNumber>
    </recommendedName>
    <alternativeName>
        <fullName evidence="10">Carbonate dehydratase</fullName>
    </alternativeName>
</protein>
<evidence type="ECO:0000256" key="9">
    <source>
        <dbReference type="PIRSR" id="PIRSR601765-1"/>
    </source>
</evidence>
<dbReference type="GO" id="GO:0008270">
    <property type="term" value="F:zinc ion binding"/>
    <property type="evidence" value="ECO:0007669"/>
    <property type="project" value="UniProtKB-UniRule"/>
</dbReference>
<organism evidence="11 12">
    <name type="scientific">Helianthus annuus</name>
    <name type="common">Common sunflower</name>
    <dbReference type="NCBI Taxonomy" id="4232"/>
    <lineage>
        <taxon>Eukaryota</taxon>
        <taxon>Viridiplantae</taxon>
        <taxon>Streptophyta</taxon>
        <taxon>Embryophyta</taxon>
        <taxon>Tracheophyta</taxon>
        <taxon>Spermatophyta</taxon>
        <taxon>Magnoliopsida</taxon>
        <taxon>eudicotyledons</taxon>
        <taxon>Gunneridae</taxon>
        <taxon>Pentapetalae</taxon>
        <taxon>asterids</taxon>
        <taxon>campanulids</taxon>
        <taxon>Asterales</taxon>
        <taxon>Asteraceae</taxon>
        <taxon>Asteroideae</taxon>
        <taxon>Heliantheae alliance</taxon>
        <taxon>Heliantheae</taxon>
        <taxon>Helianthus</taxon>
    </lineage>
</organism>
<dbReference type="PANTHER" id="PTHR11002:SF45">
    <property type="entry name" value="CARBONIC ANHYDRASE"/>
    <property type="match status" value="1"/>
</dbReference>